<accession>A0A7R8CCT9</accession>
<evidence type="ECO:0000313" key="2">
    <source>
        <dbReference type="EMBL" id="CAF2772569.1"/>
    </source>
</evidence>
<proteinExistence type="predicted"/>
<evidence type="ECO:0000256" key="1">
    <source>
        <dbReference type="SAM" id="MobiDB-lite"/>
    </source>
</evidence>
<feature type="compositionally biased region" description="Basic and acidic residues" evidence="1">
    <location>
        <begin position="64"/>
        <end position="76"/>
    </location>
</feature>
<reference evidence="2" key="1">
    <citation type="submission" date="2021-02" db="EMBL/GenBank/DDBJ databases">
        <authorList>
            <person name="Bekaert M."/>
        </authorList>
    </citation>
    <scope>NUCLEOTIDE SEQUENCE</scope>
    <source>
        <strain evidence="2">IoA-00</strain>
    </source>
</reference>
<evidence type="ECO:0000313" key="3">
    <source>
        <dbReference type="Proteomes" id="UP000675881"/>
    </source>
</evidence>
<protein>
    <submittedName>
        <fullName evidence="2">(salmon louse) hypothetical protein</fullName>
    </submittedName>
</protein>
<dbReference type="Proteomes" id="UP000675881">
    <property type="component" value="Chromosome 1"/>
</dbReference>
<dbReference type="EMBL" id="HG994580">
    <property type="protein sequence ID" value="CAF2772569.1"/>
    <property type="molecule type" value="Genomic_DNA"/>
</dbReference>
<name>A0A7R8CCT9_LEPSM</name>
<gene>
    <name evidence="2" type="ORF">LSAA_830</name>
</gene>
<keyword evidence="3" id="KW-1185">Reference proteome</keyword>
<organism evidence="2 3">
    <name type="scientific">Lepeophtheirus salmonis</name>
    <name type="common">Salmon louse</name>
    <name type="synonym">Caligus salmonis</name>
    <dbReference type="NCBI Taxonomy" id="72036"/>
    <lineage>
        <taxon>Eukaryota</taxon>
        <taxon>Metazoa</taxon>
        <taxon>Ecdysozoa</taxon>
        <taxon>Arthropoda</taxon>
        <taxon>Crustacea</taxon>
        <taxon>Multicrustacea</taxon>
        <taxon>Hexanauplia</taxon>
        <taxon>Copepoda</taxon>
        <taxon>Siphonostomatoida</taxon>
        <taxon>Caligidae</taxon>
        <taxon>Lepeophtheirus</taxon>
    </lineage>
</organism>
<sequence length="166" mass="18701">MDETTSDVKIFIENPNYLPNDFRTKITSGSDVCCTGELPVSIPGESELSKLSCQRAAVGMSLKSESELTRHSYDKKKQQHQNMSNSSKKEPPSQLERTISLVRDIVSDAQSMMKSEYKDIQSMGTSSLQSLKKEIKSRYGHLSPMEKDAERILKSQTAFDPIFMKI</sequence>
<feature type="region of interest" description="Disordered" evidence="1">
    <location>
        <begin position="64"/>
        <end position="95"/>
    </location>
</feature>
<dbReference type="AlphaFoldDB" id="A0A7R8CCT9"/>